<protein>
    <submittedName>
        <fullName evidence="3">Putative cue domain-containing protein</fullName>
    </submittedName>
</protein>
<dbReference type="SUPFAM" id="SSF46934">
    <property type="entry name" value="UBA-like"/>
    <property type="match status" value="1"/>
</dbReference>
<dbReference type="Pfam" id="PF02845">
    <property type="entry name" value="CUE"/>
    <property type="match status" value="1"/>
</dbReference>
<dbReference type="EMBL" id="JNVN01000555">
    <property type="protein sequence ID" value="KHJ35057.1"/>
    <property type="molecule type" value="Genomic_DNA"/>
</dbReference>
<dbReference type="SMART" id="SM00546">
    <property type="entry name" value="CUE"/>
    <property type="match status" value="1"/>
</dbReference>
<dbReference type="GO" id="GO:0043130">
    <property type="term" value="F:ubiquitin binding"/>
    <property type="evidence" value="ECO:0007669"/>
    <property type="project" value="InterPro"/>
</dbReference>
<keyword evidence="4" id="KW-1185">Reference proteome</keyword>
<gene>
    <name evidence="3" type="ORF">EV44_g0778</name>
</gene>
<comment type="caution">
    <text evidence="3">The sequence shown here is derived from an EMBL/GenBank/DDBJ whole genome shotgun (WGS) entry which is preliminary data.</text>
</comment>
<dbReference type="AlphaFoldDB" id="A0A0B1P8M8"/>
<evidence type="ECO:0000259" key="2">
    <source>
        <dbReference type="PROSITE" id="PS51140"/>
    </source>
</evidence>
<evidence type="ECO:0000313" key="3">
    <source>
        <dbReference type="EMBL" id="KHJ35057.1"/>
    </source>
</evidence>
<reference evidence="3 4" key="1">
    <citation type="journal article" date="2014" name="BMC Genomics">
        <title>Adaptive genomic structural variation in the grape powdery mildew pathogen, Erysiphe necator.</title>
        <authorList>
            <person name="Jones L."/>
            <person name="Riaz S."/>
            <person name="Morales-Cruz A."/>
            <person name="Amrine K.C."/>
            <person name="McGuire B."/>
            <person name="Gubler W.D."/>
            <person name="Walker M.A."/>
            <person name="Cantu D."/>
        </authorList>
    </citation>
    <scope>NUCLEOTIDE SEQUENCE [LARGE SCALE GENOMIC DNA]</scope>
    <source>
        <strain evidence="4">c</strain>
    </source>
</reference>
<dbReference type="OMA" id="KMSLVTQ"/>
<evidence type="ECO:0000313" key="4">
    <source>
        <dbReference type="Proteomes" id="UP000030854"/>
    </source>
</evidence>
<dbReference type="PANTHER" id="PTHR21494">
    <property type="entry name" value="ACTIVATING SIGNAL COINTEGRATOR 1 COMPLEX SUBUNIT 2 ASC-1 COMPLEX SUBUNIT P100"/>
    <property type="match status" value="1"/>
</dbReference>
<dbReference type="InterPro" id="IPR052586">
    <property type="entry name" value="ASCC2"/>
</dbReference>
<dbReference type="HOGENOM" id="CLU_026590_0_0_1"/>
<dbReference type="PANTHER" id="PTHR21494:SF0">
    <property type="entry name" value="ACTIVATING SIGNAL COINTEGRATOR 1 COMPLEX SUBUNIT 2"/>
    <property type="match status" value="1"/>
</dbReference>
<proteinExistence type="predicted"/>
<name>A0A0B1P8M8_UNCNE</name>
<sequence>MSQQLPPMAPYPEEDWVAHIAPAEWEACLDSWIAIGGAHLALSDSAFHDISLNDESLSAFLTTFVANQFKKTSKSESHDGHRFLIRDPSKLKPVRKICFLLSCRLLETKTSTTPLVLLTWEFLADSYKIFGRNHTRKLYSLANTNHSSTLESSVMSLKNSLIKELDAGINGDLVKTELQLKKLNHLLYICPEVAQFFMAGSDYLDALISCYKIMNPPLRKTIILNVYLCLIGLTKDQDPNFSLLVDQLYSLKAAAEAHLDSIYNADDSLVPELITITPILKKLEKRMSIDGNGSGRAKYILSALQSFRKRGKSMKSQNPVKRKLEKGKKKVVATHEYRFDVDEQSQVQRLSLISQVQELFPDLGSGFISRILNEYDDNLEVVISHILEGSLPHYLNEIERSEKLKSPPEIASTQGLKADKTYPTLPIRHNVFDDDQFDRGEIDPSRVHFGYRDSSQTAENLLDNRSLDLKKEAIFSALAAFDLNDDERDDTYDFADVGGTVDTTHPEDELEAQTNNSSQIVYNEILFRAYKMNPQLFKRDSAVRRGRDREKLRKQVGLTDEVIEGWALMLIRDPKLLRRLEAKFDGPGNSQRKVVLPSWKDHDSREIDDRLPSGLENKKQVNLAHSGVKKYGAENNENRDFRTGRGGKGSNEGSRANHNRKRQRAKKVAKAFSGPEA</sequence>
<dbReference type="CDD" id="cd14364">
    <property type="entry name" value="CUE_ASCC2"/>
    <property type="match status" value="1"/>
</dbReference>
<dbReference type="Gene3D" id="1.10.8.10">
    <property type="entry name" value="DNA helicase RuvA subunit, C-terminal domain"/>
    <property type="match status" value="1"/>
</dbReference>
<accession>A0A0B1P8M8</accession>
<dbReference type="InterPro" id="IPR041800">
    <property type="entry name" value="ASCC2_CUE"/>
</dbReference>
<feature type="region of interest" description="Disordered" evidence="1">
    <location>
        <begin position="625"/>
        <end position="677"/>
    </location>
</feature>
<feature type="compositionally biased region" description="Basic residues" evidence="1">
    <location>
        <begin position="657"/>
        <end position="669"/>
    </location>
</feature>
<organism evidence="3 4">
    <name type="scientific">Uncinula necator</name>
    <name type="common">Grape powdery mildew</name>
    <dbReference type="NCBI Taxonomy" id="52586"/>
    <lineage>
        <taxon>Eukaryota</taxon>
        <taxon>Fungi</taxon>
        <taxon>Dikarya</taxon>
        <taxon>Ascomycota</taxon>
        <taxon>Pezizomycotina</taxon>
        <taxon>Leotiomycetes</taxon>
        <taxon>Erysiphales</taxon>
        <taxon>Erysiphaceae</taxon>
        <taxon>Erysiphe</taxon>
    </lineage>
</organism>
<dbReference type="Proteomes" id="UP000030854">
    <property type="component" value="Unassembled WGS sequence"/>
</dbReference>
<feature type="domain" description="CUE" evidence="2">
    <location>
        <begin position="348"/>
        <end position="391"/>
    </location>
</feature>
<evidence type="ECO:0000256" key="1">
    <source>
        <dbReference type="SAM" id="MobiDB-lite"/>
    </source>
</evidence>
<dbReference type="InterPro" id="IPR009060">
    <property type="entry name" value="UBA-like_sf"/>
</dbReference>
<dbReference type="PROSITE" id="PS51140">
    <property type="entry name" value="CUE"/>
    <property type="match status" value="1"/>
</dbReference>
<dbReference type="InterPro" id="IPR003892">
    <property type="entry name" value="CUE"/>
</dbReference>